<evidence type="ECO:0000313" key="5">
    <source>
        <dbReference type="EMBL" id="MDF2255447.1"/>
    </source>
</evidence>
<evidence type="ECO:0000313" key="6">
    <source>
        <dbReference type="Proteomes" id="UP001220022"/>
    </source>
</evidence>
<gene>
    <name evidence="5" type="ORF">P2L57_06830</name>
</gene>
<dbReference type="Gene3D" id="1.10.10.60">
    <property type="entry name" value="Homeodomain-like"/>
    <property type="match status" value="1"/>
</dbReference>
<proteinExistence type="predicted"/>
<keyword evidence="2" id="KW-0238">DNA-binding</keyword>
<organism evidence="5 6">
    <name type="scientific">Streptantibioticus ferralitis</name>
    <dbReference type="NCBI Taxonomy" id="236510"/>
    <lineage>
        <taxon>Bacteria</taxon>
        <taxon>Bacillati</taxon>
        <taxon>Actinomycetota</taxon>
        <taxon>Actinomycetes</taxon>
        <taxon>Kitasatosporales</taxon>
        <taxon>Streptomycetaceae</taxon>
        <taxon>Streptantibioticus</taxon>
    </lineage>
</organism>
<evidence type="ECO:0000256" key="1">
    <source>
        <dbReference type="ARBA" id="ARBA00023015"/>
    </source>
</evidence>
<dbReference type="Proteomes" id="UP001220022">
    <property type="component" value="Unassembled WGS sequence"/>
</dbReference>
<keyword evidence="6" id="KW-1185">Reference proteome</keyword>
<dbReference type="InterPro" id="IPR009057">
    <property type="entry name" value="Homeodomain-like_sf"/>
</dbReference>
<dbReference type="InterPro" id="IPR018060">
    <property type="entry name" value="HTH_AraC"/>
</dbReference>
<dbReference type="RefSeq" id="WP_275809862.1">
    <property type="nucleotide sequence ID" value="NZ_BAAANM010000011.1"/>
</dbReference>
<feature type="domain" description="HTH araC/xylS-type" evidence="4">
    <location>
        <begin position="171"/>
        <end position="269"/>
    </location>
</feature>
<evidence type="ECO:0000256" key="2">
    <source>
        <dbReference type="ARBA" id="ARBA00023125"/>
    </source>
</evidence>
<accession>A0ABT5YV14</accession>
<reference evidence="5 6" key="1">
    <citation type="submission" date="2023-03" db="EMBL/GenBank/DDBJ databases">
        <title>Draft genome sequence of type strain Streptomyces ferralitis JCM 14344.</title>
        <authorList>
            <person name="Klaysubun C."/>
            <person name="Duangmal K."/>
        </authorList>
    </citation>
    <scope>NUCLEOTIDE SEQUENCE [LARGE SCALE GENOMIC DNA]</scope>
    <source>
        <strain evidence="5 6">JCM 14344</strain>
    </source>
</reference>
<keyword evidence="3" id="KW-0804">Transcription</keyword>
<dbReference type="Pfam" id="PF12833">
    <property type="entry name" value="HTH_18"/>
    <property type="match status" value="1"/>
</dbReference>
<dbReference type="InterPro" id="IPR050204">
    <property type="entry name" value="AraC_XylS_family_regulators"/>
</dbReference>
<dbReference type="SUPFAM" id="SSF46689">
    <property type="entry name" value="Homeodomain-like"/>
    <property type="match status" value="1"/>
</dbReference>
<evidence type="ECO:0000259" key="4">
    <source>
        <dbReference type="PROSITE" id="PS01124"/>
    </source>
</evidence>
<dbReference type="EMBL" id="JARHTQ010000003">
    <property type="protein sequence ID" value="MDF2255447.1"/>
    <property type="molecule type" value="Genomic_DNA"/>
</dbReference>
<comment type="caution">
    <text evidence="5">The sequence shown here is derived from an EMBL/GenBank/DDBJ whole genome shotgun (WGS) entry which is preliminary data.</text>
</comment>
<dbReference type="PANTHER" id="PTHR46796">
    <property type="entry name" value="HTH-TYPE TRANSCRIPTIONAL ACTIVATOR RHAS-RELATED"/>
    <property type="match status" value="1"/>
</dbReference>
<evidence type="ECO:0000256" key="3">
    <source>
        <dbReference type="ARBA" id="ARBA00023163"/>
    </source>
</evidence>
<sequence>MYQAVRYQASSTGTWETASAFPHPRLRPGVIAYRGFRLAMERPRRRWEAPVGVVTLVIGLGHRLRITGPTAPPAMFEACLSGLHTRASLGEHDGRLHGIEVLLAPWTAFTLFGVPMHELADRTVDPGDLLGRRFAQLTEALSATPSWGRRFALLDAVLLNWSSSGPTSSPRIATAWAQLCRTEGTMPVRQLATDVGWGVRQLENRFREQIGLGPKAAARVLRLQHALRLLAAGLPAARTAAVCGFYDQAHFNGEFKTMTGRTPRAFVAERAGLRAIAGPPTVDRLAGEVTSVVLAG</sequence>
<protein>
    <submittedName>
        <fullName evidence="5">Helix-turn-helix domain-containing protein</fullName>
    </submittedName>
</protein>
<name>A0ABT5YV14_9ACTN</name>
<dbReference type="PANTHER" id="PTHR46796:SF15">
    <property type="entry name" value="BLL1074 PROTEIN"/>
    <property type="match status" value="1"/>
</dbReference>
<keyword evidence="1" id="KW-0805">Transcription regulation</keyword>
<dbReference type="SMART" id="SM00342">
    <property type="entry name" value="HTH_ARAC"/>
    <property type="match status" value="1"/>
</dbReference>
<dbReference type="PROSITE" id="PS01124">
    <property type="entry name" value="HTH_ARAC_FAMILY_2"/>
    <property type="match status" value="1"/>
</dbReference>